<feature type="compositionally biased region" description="Basic and acidic residues" evidence="1">
    <location>
        <begin position="38"/>
        <end position="49"/>
    </location>
</feature>
<feature type="region of interest" description="Disordered" evidence="1">
    <location>
        <begin position="1"/>
        <end position="65"/>
    </location>
</feature>
<evidence type="ECO:0000256" key="1">
    <source>
        <dbReference type="SAM" id="MobiDB-lite"/>
    </source>
</evidence>
<reference evidence="3" key="1">
    <citation type="journal article" date="2019" name="Int. J. Syst. Evol. Microbiol.">
        <title>The Global Catalogue of Microorganisms (GCM) 10K type strain sequencing project: providing services to taxonomists for standard genome sequencing and annotation.</title>
        <authorList>
            <consortium name="The Broad Institute Genomics Platform"/>
            <consortium name="The Broad Institute Genome Sequencing Center for Infectious Disease"/>
            <person name="Wu L."/>
            <person name="Ma J."/>
        </authorList>
    </citation>
    <scope>NUCLEOTIDE SEQUENCE [LARGE SCALE GENOMIC DNA]</scope>
    <source>
        <strain evidence="3">JCM 4505</strain>
    </source>
</reference>
<evidence type="ECO:0000313" key="2">
    <source>
        <dbReference type="EMBL" id="GAA0279677.1"/>
    </source>
</evidence>
<gene>
    <name evidence="2" type="ORF">GCM10010302_16730</name>
</gene>
<name>A0ABP3EY99_9ACTN</name>
<evidence type="ECO:0000313" key="3">
    <source>
        <dbReference type="Proteomes" id="UP001501867"/>
    </source>
</evidence>
<sequence>MSVYNAEPPRLDPLHPGGPERKRPGGDVFAEPGGEVPVRAREDVPRQEGRAPVGGLVRTLRGDDG</sequence>
<accession>A0ABP3EY99</accession>
<organism evidence="2 3">
    <name type="scientific">Streptomyces polychromogenes</name>
    <dbReference type="NCBI Taxonomy" id="67342"/>
    <lineage>
        <taxon>Bacteria</taxon>
        <taxon>Bacillati</taxon>
        <taxon>Actinomycetota</taxon>
        <taxon>Actinomycetes</taxon>
        <taxon>Kitasatosporales</taxon>
        <taxon>Streptomycetaceae</taxon>
        <taxon>Streptomyces</taxon>
    </lineage>
</organism>
<proteinExistence type="predicted"/>
<protein>
    <submittedName>
        <fullName evidence="2">Uncharacterized protein</fullName>
    </submittedName>
</protein>
<dbReference type="EMBL" id="BAAABV010000011">
    <property type="protein sequence ID" value="GAA0279677.1"/>
    <property type="molecule type" value="Genomic_DNA"/>
</dbReference>
<comment type="caution">
    <text evidence="2">The sequence shown here is derived from an EMBL/GenBank/DDBJ whole genome shotgun (WGS) entry which is preliminary data.</text>
</comment>
<keyword evidence="3" id="KW-1185">Reference proteome</keyword>
<feature type="compositionally biased region" description="Basic and acidic residues" evidence="1">
    <location>
        <begin position="9"/>
        <end position="25"/>
    </location>
</feature>
<dbReference type="Proteomes" id="UP001501867">
    <property type="component" value="Unassembled WGS sequence"/>
</dbReference>